<dbReference type="InterPro" id="IPR013261">
    <property type="entry name" value="Tim21"/>
</dbReference>
<evidence type="ECO:0000256" key="4">
    <source>
        <dbReference type="ARBA" id="ARBA00022692"/>
    </source>
</evidence>
<feature type="transmembrane region" description="Helical" evidence="9">
    <location>
        <begin position="86"/>
        <end position="110"/>
    </location>
</feature>
<gene>
    <name evidence="10" type="ORF">NADFUDRAFT_84351</name>
</gene>
<dbReference type="STRING" id="857566.A0A1E3PFM4"/>
<proteinExistence type="inferred from homology"/>
<evidence type="ECO:0000256" key="7">
    <source>
        <dbReference type="ARBA" id="ARBA00023128"/>
    </source>
</evidence>
<evidence type="ECO:0000256" key="3">
    <source>
        <dbReference type="ARBA" id="ARBA00020726"/>
    </source>
</evidence>
<keyword evidence="9" id="KW-0999">Mitochondrion inner membrane</keyword>
<dbReference type="Proteomes" id="UP000095009">
    <property type="component" value="Unassembled WGS sequence"/>
</dbReference>
<dbReference type="Gene3D" id="3.10.450.320">
    <property type="entry name" value="Mitochondrial import inner membrane translocase subunit Tim21"/>
    <property type="match status" value="1"/>
</dbReference>
<sequence length="267" mass="30047">MIHRQVLLGTGMLGRGYLVKALGTTANKACWNSSLKTSRSGFTAIARGHLSIPRELSRSISSGSFRAYSTEPPRPKVSLAQRLGRFVSFTFYSSLVMGGLGIVGLVVYYFTTEVILPSGDVQLFNKSLKLVQEHPECQAILGTDRLKAYGESHENAKMRNRPIASRRTLDAHNQEHLWMRYYVKGELAEGVVKLEMVKYDKAVQAREEGQERNLWDQITTFFSKSDFEYRYLVLDVPGHSRVYLINNDAQPTKKKAKKSLFAGFGGK</sequence>
<keyword evidence="9" id="KW-0653">Protein transport</keyword>
<evidence type="ECO:0000256" key="8">
    <source>
        <dbReference type="ARBA" id="ARBA00023136"/>
    </source>
</evidence>
<evidence type="ECO:0000256" key="1">
    <source>
        <dbReference type="ARBA" id="ARBA00004304"/>
    </source>
</evidence>
<keyword evidence="7 9" id="KW-0496">Mitochondrion</keyword>
<keyword evidence="5" id="KW-0809">Transit peptide</keyword>
<keyword evidence="9" id="KW-0811">Translocation</keyword>
<keyword evidence="6 9" id="KW-1133">Transmembrane helix</keyword>
<reference evidence="10 11" key="1">
    <citation type="journal article" date="2016" name="Proc. Natl. Acad. Sci. U.S.A.">
        <title>Comparative genomics of biotechnologically important yeasts.</title>
        <authorList>
            <person name="Riley R."/>
            <person name="Haridas S."/>
            <person name="Wolfe K.H."/>
            <person name="Lopes M.R."/>
            <person name="Hittinger C.T."/>
            <person name="Goeker M."/>
            <person name="Salamov A.A."/>
            <person name="Wisecaver J.H."/>
            <person name="Long T.M."/>
            <person name="Calvey C.H."/>
            <person name="Aerts A.L."/>
            <person name="Barry K.W."/>
            <person name="Choi C."/>
            <person name="Clum A."/>
            <person name="Coughlan A.Y."/>
            <person name="Deshpande S."/>
            <person name="Douglass A.P."/>
            <person name="Hanson S.J."/>
            <person name="Klenk H.-P."/>
            <person name="LaButti K.M."/>
            <person name="Lapidus A."/>
            <person name="Lindquist E.A."/>
            <person name="Lipzen A.M."/>
            <person name="Meier-Kolthoff J.P."/>
            <person name="Ohm R.A."/>
            <person name="Otillar R.P."/>
            <person name="Pangilinan J.L."/>
            <person name="Peng Y."/>
            <person name="Rokas A."/>
            <person name="Rosa C.A."/>
            <person name="Scheuner C."/>
            <person name="Sibirny A.A."/>
            <person name="Slot J.C."/>
            <person name="Stielow J.B."/>
            <person name="Sun H."/>
            <person name="Kurtzman C.P."/>
            <person name="Blackwell M."/>
            <person name="Grigoriev I.V."/>
            <person name="Jeffries T.W."/>
        </authorList>
    </citation>
    <scope>NUCLEOTIDE SEQUENCE [LARGE SCALE GENOMIC DNA]</scope>
    <source>
        <strain evidence="10 11">DSM 6958</strain>
    </source>
</reference>
<evidence type="ECO:0000256" key="2">
    <source>
        <dbReference type="ARBA" id="ARBA00010867"/>
    </source>
</evidence>
<dbReference type="PANTHER" id="PTHR13032:SF6">
    <property type="entry name" value="MITOCHONDRIAL IMPORT INNER MEMBRANE TRANSLOCASE SUBUNIT TIM21"/>
    <property type="match status" value="1"/>
</dbReference>
<accession>A0A1E3PFM4</accession>
<comment type="function">
    <text evidence="9">Essential component of the TIM23 complex, a complex that mediates the translocation of transit peptide-containing proteins across the mitochondrial inner membrane.</text>
</comment>
<comment type="subcellular location">
    <subcellularLocation>
        <location evidence="9">Mitochondrion inner membrane</location>
        <topology evidence="9">Single-pass membrane protein</topology>
    </subcellularLocation>
    <subcellularLocation>
        <location evidence="1">Mitochondrion membrane</location>
        <topology evidence="1">Single-pass membrane protein</topology>
    </subcellularLocation>
</comment>
<evidence type="ECO:0000256" key="5">
    <source>
        <dbReference type="ARBA" id="ARBA00022946"/>
    </source>
</evidence>
<evidence type="ECO:0000313" key="10">
    <source>
        <dbReference type="EMBL" id="ODQ63752.1"/>
    </source>
</evidence>
<evidence type="ECO:0000256" key="6">
    <source>
        <dbReference type="ARBA" id="ARBA00022989"/>
    </source>
</evidence>
<dbReference type="Pfam" id="PF08294">
    <property type="entry name" value="TIM21"/>
    <property type="match status" value="1"/>
</dbReference>
<dbReference type="PANTHER" id="PTHR13032">
    <property type="entry name" value="MITOCHONDRIAL IMPORT INNER MEMBRANE TRANSLOCASE SUBUNIT TIM21"/>
    <property type="match status" value="1"/>
</dbReference>
<dbReference type="GO" id="GO:0030150">
    <property type="term" value="P:protein import into mitochondrial matrix"/>
    <property type="evidence" value="ECO:0007669"/>
    <property type="project" value="UniProtKB-UniRule"/>
</dbReference>
<organism evidence="10 11">
    <name type="scientific">Nadsonia fulvescens var. elongata DSM 6958</name>
    <dbReference type="NCBI Taxonomy" id="857566"/>
    <lineage>
        <taxon>Eukaryota</taxon>
        <taxon>Fungi</taxon>
        <taxon>Dikarya</taxon>
        <taxon>Ascomycota</taxon>
        <taxon>Saccharomycotina</taxon>
        <taxon>Dipodascomycetes</taxon>
        <taxon>Dipodascales</taxon>
        <taxon>Dipodascales incertae sedis</taxon>
        <taxon>Nadsonia</taxon>
    </lineage>
</organism>
<keyword evidence="9" id="KW-0813">Transport</keyword>
<evidence type="ECO:0000313" key="11">
    <source>
        <dbReference type="Proteomes" id="UP000095009"/>
    </source>
</evidence>
<comment type="similarity">
    <text evidence="2 9">Belongs to the TIM21 family.</text>
</comment>
<comment type="subunit">
    <text evidence="9">Component of the TIM23 complex.</text>
</comment>
<keyword evidence="11" id="KW-1185">Reference proteome</keyword>
<keyword evidence="8 9" id="KW-0472">Membrane</keyword>
<protein>
    <recommendedName>
        <fullName evidence="3 9">Mitochondrial import inner membrane translocase subunit Tim21</fullName>
    </recommendedName>
</protein>
<dbReference type="GO" id="GO:0005744">
    <property type="term" value="C:TIM23 mitochondrial import inner membrane translocase complex"/>
    <property type="evidence" value="ECO:0007669"/>
    <property type="project" value="UniProtKB-UniRule"/>
</dbReference>
<dbReference type="OrthoDB" id="436405at2759"/>
<dbReference type="EMBL" id="KV454414">
    <property type="protein sequence ID" value="ODQ63752.1"/>
    <property type="molecule type" value="Genomic_DNA"/>
</dbReference>
<dbReference type="AlphaFoldDB" id="A0A1E3PFM4"/>
<evidence type="ECO:0000256" key="9">
    <source>
        <dbReference type="RuleBase" id="RU367142"/>
    </source>
</evidence>
<name>A0A1E3PFM4_9ASCO</name>
<keyword evidence="4 9" id="KW-0812">Transmembrane</keyword>
<dbReference type="InterPro" id="IPR038552">
    <property type="entry name" value="Tim21_IMS_sf"/>
</dbReference>